<reference evidence="2 3" key="1">
    <citation type="journal article" date="2014" name="Syst. Appl. Microbiol.">
        <title>Complete genomes of freshwater sulfur oxidizers Sulfuricella denitrificans skB26 and Sulfuritalea hydrogenivorans sk43H: genetic insights into the sulfur oxidation pathway of betaproteobacteria.</title>
        <authorList>
            <person name="Watanabe T."/>
            <person name="Kojima H."/>
            <person name="Fukui M."/>
        </authorList>
    </citation>
    <scope>NUCLEOTIDE SEQUENCE [LARGE SCALE GENOMIC DNA]</scope>
    <source>
        <strain evidence="2">DSM22779</strain>
    </source>
</reference>
<keyword evidence="3" id="KW-1185">Reference proteome</keyword>
<dbReference type="InterPro" id="IPR052533">
    <property type="entry name" value="WalJ/YycJ-like"/>
</dbReference>
<organism evidence="2 3">
    <name type="scientific">Sulfuritalea hydrogenivorans sk43H</name>
    <dbReference type="NCBI Taxonomy" id="1223802"/>
    <lineage>
        <taxon>Bacteria</taxon>
        <taxon>Pseudomonadati</taxon>
        <taxon>Pseudomonadota</taxon>
        <taxon>Betaproteobacteria</taxon>
        <taxon>Nitrosomonadales</taxon>
        <taxon>Sterolibacteriaceae</taxon>
        <taxon>Sulfuritalea</taxon>
    </lineage>
</organism>
<dbReference type="PANTHER" id="PTHR47619">
    <property type="entry name" value="METALLO-HYDROLASE YYCJ-RELATED"/>
    <property type="match status" value="1"/>
</dbReference>
<dbReference type="Gene3D" id="3.60.15.10">
    <property type="entry name" value="Ribonuclease Z/Hydroxyacylglutathione hydrolase-like"/>
    <property type="match status" value="1"/>
</dbReference>
<dbReference type="PANTHER" id="PTHR47619:SF1">
    <property type="entry name" value="EXODEOXYRIBONUCLEASE WALJ"/>
    <property type="match status" value="1"/>
</dbReference>
<dbReference type="InterPro" id="IPR001279">
    <property type="entry name" value="Metallo-B-lactamas"/>
</dbReference>
<evidence type="ECO:0000313" key="3">
    <source>
        <dbReference type="Proteomes" id="UP000031637"/>
    </source>
</evidence>
<dbReference type="AlphaFoldDB" id="W0SJE1"/>
<evidence type="ECO:0000259" key="1">
    <source>
        <dbReference type="SMART" id="SM00849"/>
    </source>
</evidence>
<accession>W0SJE1</accession>
<dbReference type="HOGENOM" id="CLU_073253_1_0_4"/>
<dbReference type="SMART" id="SM00849">
    <property type="entry name" value="Lactamase_B"/>
    <property type="match status" value="1"/>
</dbReference>
<dbReference type="SUPFAM" id="SSF56281">
    <property type="entry name" value="Metallo-hydrolase/oxidoreductase"/>
    <property type="match status" value="1"/>
</dbReference>
<evidence type="ECO:0000313" key="2">
    <source>
        <dbReference type="EMBL" id="BAO30203.1"/>
    </source>
</evidence>
<dbReference type="EMBL" id="AP012547">
    <property type="protein sequence ID" value="BAO30203.1"/>
    <property type="molecule type" value="Genomic_DNA"/>
</dbReference>
<dbReference type="RefSeq" id="WP_041099535.1">
    <property type="nucleotide sequence ID" value="NZ_AP012547.1"/>
</dbReference>
<feature type="domain" description="Metallo-beta-lactamase" evidence="1">
    <location>
        <begin position="11"/>
        <end position="188"/>
    </location>
</feature>
<sequence>MRFASLGSGSRGNALLVEAGSTRLLIDAGFGTREMVRRLERLGLAAADIDAVLVTHEHSDHIGGVFACARRFDWAVLLTHGTLAACRDDGTDTRITIIDSHEPFSVGDICVRPFPVPHDAREPVQFVLGDGARTLGVVTDAGHVTRHMVDMLDACDALVLECNHDVKMLAQGSYPQALKRRIGGLWGHLDNAAAALLLSRIRHSGLRHVVAAHLSEENNSPALAQAALSAVLDCAQDWVGIATQDDGFAWRDL</sequence>
<dbReference type="KEGG" id="shd:SUTH_02416"/>
<proteinExistence type="predicted"/>
<gene>
    <name evidence="2" type="ORF">SUTH_02416</name>
</gene>
<dbReference type="OrthoDB" id="9803916at2"/>
<dbReference type="Proteomes" id="UP000031637">
    <property type="component" value="Chromosome"/>
</dbReference>
<dbReference type="Pfam" id="PF12706">
    <property type="entry name" value="Lactamase_B_2"/>
    <property type="match status" value="1"/>
</dbReference>
<protein>
    <submittedName>
        <fullName evidence="2">Beta-lactamase-like protein</fullName>
    </submittedName>
</protein>
<name>W0SJE1_9PROT</name>
<dbReference type="STRING" id="1223802.SUTH_02416"/>
<dbReference type="InterPro" id="IPR036866">
    <property type="entry name" value="RibonucZ/Hydroxyglut_hydro"/>
</dbReference>